<dbReference type="InterPro" id="IPR019752">
    <property type="entry name" value="Pyrv/ketoisovalerate_OxRed_cat"/>
</dbReference>
<comment type="caution">
    <text evidence="3">The sequence shown here is derived from an EMBL/GenBank/DDBJ whole genome shotgun (WGS) entry which is preliminary data.</text>
</comment>
<evidence type="ECO:0000256" key="1">
    <source>
        <dbReference type="ARBA" id="ARBA00023002"/>
    </source>
</evidence>
<dbReference type="Pfam" id="PF01558">
    <property type="entry name" value="POR"/>
    <property type="match status" value="1"/>
</dbReference>
<feature type="domain" description="Pyruvate/ketoisovalerate oxidoreductase catalytic" evidence="2">
    <location>
        <begin position="11"/>
        <end position="101"/>
    </location>
</feature>
<sequence>MRQEVRLAGFGGQGIILAGYILGKAAALYDGKEAVLTQSYGPEARGGACAAELLISDDSIDYPMVSNPKLLVLMSQEAFNKYGSAAAEGAQLVVDTDLVESASGKDWLRHIP</sequence>
<reference evidence="3" key="1">
    <citation type="journal article" date="2015" name="Nature">
        <title>Complex archaea that bridge the gap between prokaryotes and eukaryotes.</title>
        <authorList>
            <person name="Spang A."/>
            <person name="Saw J.H."/>
            <person name="Jorgensen S.L."/>
            <person name="Zaremba-Niedzwiedzka K."/>
            <person name="Martijn J."/>
            <person name="Lind A.E."/>
            <person name="van Eijk R."/>
            <person name="Schleper C."/>
            <person name="Guy L."/>
            <person name="Ettema T.J."/>
        </authorList>
    </citation>
    <scope>NUCLEOTIDE SEQUENCE</scope>
</reference>
<organism evidence="3">
    <name type="scientific">marine sediment metagenome</name>
    <dbReference type="NCBI Taxonomy" id="412755"/>
    <lineage>
        <taxon>unclassified sequences</taxon>
        <taxon>metagenomes</taxon>
        <taxon>ecological metagenomes</taxon>
    </lineage>
</organism>
<proteinExistence type="predicted"/>
<dbReference type="PANTHER" id="PTHR42730:SF1">
    <property type="entry name" value="2-OXOGLUTARATE SYNTHASE SUBUNIT KORC"/>
    <property type="match status" value="1"/>
</dbReference>
<protein>
    <recommendedName>
        <fullName evidence="2">Pyruvate/ketoisovalerate oxidoreductase catalytic domain-containing protein</fullName>
    </recommendedName>
</protein>
<dbReference type="AlphaFoldDB" id="A0A0F8ZI96"/>
<keyword evidence="1" id="KW-0560">Oxidoreductase</keyword>
<dbReference type="SUPFAM" id="SSF53323">
    <property type="entry name" value="Pyruvate-ferredoxin oxidoreductase, PFOR, domain III"/>
    <property type="match status" value="1"/>
</dbReference>
<feature type="non-terminal residue" evidence="3">
    <location>
        <position position="112"/>
    </location>
</feature>
<dbReference type="InterPro" id="IPR052554">
    <property type="entry name" value="2-oxoglutarate_synth_KorC"/>
</dbReference>
<dbReference type="PANTHER" id="PTHR42730">
    <property type="entry name" value="2-OXOGLUTARATE SYNTHASE SUBUNIT KORC"/>
    <property type="match status" value="1"/>
</dbReference>
<dbReference type="EMBL" id="LAZR01047750">
    <property type="protein sequence ID" value="KKK93493.1"/>
    <property type="molecule type" value="Genomic_DNA"/>
</dbReference>
<gene>
    <name evidence="3" type="ORF">LCGC14_2692350</name>
</gene>
<accession>A0A0F8ZI96</accession>
<evidence type="ECO:0000259" key="2">
    <source>
        <dbReference type="Pfam" id="PF01558"/>
    </source>
</evidence>
<dbReference type="InterPro" id="IPR002869">
    <property type="entry name" value="Pyrv_flavodox_OxRed_cen"/>
</dbReference>
<dbReference type="GO" id="GO:0016903">
    <property type="term" value="F:oxidoreductase activity, acting on the aldehyde or oxo group of donors"/>
    <property type="evidence" value="ECO:0007669"/>
    <property type="project" value="InterPro"/>
</dbReference>
<dbReference type="Gene3D" id="3.40.920.10">
    <property type="entry name" value="Pyruvate-ferredoxin oxidoreductase, PFOR, domain III"/>
    <property type="match status" value="1"/>
</dbReference>
<evidence type="ECO:0000313" key="3">
    <source>
        <dbReference type="EMBL" id="KKK93493.1"/>
    </source>
</evidence>
<name>A0A0F8ZI96_9ZZZZ</name>